<organism evidence="2 3">
    <name type="scientific">Toxocara canis</name>
    <name type="common">Canine roundworm</name>
    <dbReference type="NCBI Taxonomy" id="6265"/>
    <lineage>
        <taxon>Eukaryota</taxon>
        <taxon>Metazoa</taxon>
        <taxon>Ecdysozoa</taxon>
        <taxon>Nematoda</taxon>
        <taxon>Chromadorea</taxon>
        <taxon>Rhabditida</taxon>
        <taxon>Spirurina</taxon>
        <taxon>Ascaridomorpha</taxon>
        <taxon>Ascaridoidea</taxon>
        <taxon>Toxocaridae</taxon>
        <taxon>Toxocara</taxon>
    </lineage>
</organism>
<protein>
    <submittedName>
        <fullName evidence="2">Uncharacterized protein</fullName>
    </submittedName>
</protein>
<dbReference type="OrthoDB" id="5825932at2759"/>
<name>A0A0B2W4F8_TOXCA</name>
<sequence>MDCTSLCLLAVSLGLPHAHDVQRCEYCMDIRAVHEKCASNMVVCARVSPDQLIYCLTVDEISWSSHLNRQVRCLSHSDFRMPPVTILRMQSLGLCEDRQKRHMEHCKCPTCIPAVTSSPSPSPATTITATTKGASVLPSSNGLPVNVHESSAINGRRDNDHIHNNSPLEWSRQHRIRPGNFSFPEVPISTAAGRCCALTSTFFVMLSLQLLISYI</sequence>
<evidence type="ECO:0000313" key="3">
    <source>
        <dbReference type="Proteomes" id="UP000031036"/>
    </source>
</evidence>
<gene>
    <name evidence="2" type="ORF">Tcan_06426</name>
</gene>
<dbReference type="AlphaFoldDB" id="A0A0B2W4F8"/>
<dbReference type="EMBL" id="JPKZ01000228">
    <property type="protein sequence ID" value="KHN88467.1"/>
    <property type="molecule type" value="Genomic_DNA"/>
</dbReference>
<accession>A0A0B2W4F8</accession>
<proteinExistence type="predicted"/>
<feature type="chain" id="PRO_5002078851" evidence="1">
    <location>
        <begin position="19"/>
        <end position="215"/>
    </location>
</feature>
<evidence type="ECO:0000256" key="1">
    <source>
        <dbReference type="SAM" id="SignalP"/>
    </source>
</evidence>
<dbReference type="Proteomes" id="UP000031036">
    <property type="component" value="Unassembled WGS sequence"/>
</dbReference>
<reference evidence="2 3" key="1">
    <citation type="submission" date="2014-11" db="EMBL/GenBank/DDBJ databases">
        <title>Genetic blueprint of the zoonotic pathogen Toxocara canis.</title>
        <authorList>
            <person name="Zhu X.-Q."/>
            <person name="Korhonen P.K."/>
            <person name="Cai H."/>
            <person name="Young N.D."/>
            <person name="Nejsum P."/>
            <person name="von Samson-Himmelstjerna G."/>
            <person name="Boag P.R."/>
            <person name="Tan P."/>
            <person name="Li Q."/>
            <person name="Min J."/>
            <person name="Yang Y."/>
            <person name="Wang X."/>
            <person name="Fang X."/>
            <person name="Hall R.S."/>
            <person name="Hofmann A."/>
            <person name="Sternberg P.W."/>
            <person name="Jex A.R."/>
            <person name="Gasser R.B."/>
        </authorList>
    </citation>
    <scope>NUCLEOTIDE SEQUENCE [LARGE SCALE GENOMIC DNA]</scope>
    <source>
        <strain evidence="2">PN_DK_2014</strain>
    </source>
</reference>
<keyword evidence="1" id="KW-0732">Signal</keyword>
<comment type="caution">
    <text evidence="2">The sequence shown here is derived from an EMBL/GenBank/DDBJ whole genome shotgun (WGS) entry which is preliminary data.</text>
</comment>
<feature type="signal peptide" evidence="1">
    <location>
        <begin position="1"/>
        <end position="18"/>
    </location>
</feature>
<evidence type="ECO:0000313" key="2">
    <source>
        <dbReference type="EMBL" id="KHN88467.1"/>
    </source>
</evidence>
<keyword evidence="3" id="KW-1185">Reference proteome</keyword>